<evidence type="ECO:0000259" key="8">
    <source>
        <dbReference type="PROSITE" id="PS50203"/>
    </source>
</evidence>
<evidence type="ECO:0000256" key="5">
    <source>
        <dbReference type="PIRSR" id="PIRSR622684-1"/>
    </source>
</evidence>
<dbReference type="InterPro" id="IPR033883">
    <property type="entry name" value="C2_III"/>
</dbReference>
<dbReference type="PANTHER" id="PTHR10183">
    <property type="entry name" value="CALPAIN"/>
    <property type="match status" value="1"/>
</dbReference>
<dbReference type="Pfam" id="PF01067">
    <property type="entry name" value="Calpain_III"/>
    <property type="match status" value="1"/>
</dbReference>
<dbReference type="InterPro" id="IPR036213">
    <property type="entry name" value="Calpain_III_sf"/>
</dbReference>
<gene>
    <name evidence="9" type="primary">CAPN9</name>
    <name evidence="9" type="ORF">BLAG_LOCUS13137</name>
</gene>
<dbReference type="InterPro" id="IPR022684">
    <property type="entry name" value="Calpain_cysteine_protease"/>
</dbReference>
<accession>A0A8K0EJF6</accession>
<evidence type="ECO:0000256" key="4">
    <source>
        <dbReference type="ARBA" id="ARBA00022807"/>
    </source>
</evidence>
<feature type="active site" evidence="5 6">
    <location>
        <position position="272"/>
    </location>
</feature>
<keyword evidence="3 6" id="KW-0378">Hydrolase</keyword>
<dbReference type="AlphaFoldDB" id="A0A8K0EJF6"/>
<keyword evidence="2 6" id="KW-0645">Protease</keyword>
<feature type="domain" description="Calpain catalytic" evidence="8">
    <location>
        <begin position="28"/>
        <end position="332"/>
    </location>
</feature>
<dbReference type="OrthoDB" id="424753at2759"/>
<keyword evidence="10" id="KW-1185">Reference proteome</keyword>
<dbReference type="SMART" id="SM00720">
    <property type="entry name" value="calpain_III"/>
    <property type="match status" value="1"/>
</dbReference>
<dbReference type="Gene3D" id="3.90.70.10">
    <property type="entry name" value="Cysteine proteinases"/>
    <property type="match status" value="1"/>
</dbReference>
<sequence length="648" mass="72979">MATPDMAVPFKRQVYAEIKRKAKKQGTLWEDPEFPAEDKSIYDNAATYKDYKFTWMRPGDIVATGMPEFASSHGASRFDVCQLIVGDCWLLAAMADLVQKPKLFKRVCCEDNSYGDDYCGVFHFRFWQYGKWVDVVIDDLIPMVVSYQGESQSPEYFSVHSSNGKEFWSALLEKAYAKLHGSYESLNLGFTSDALVDFTGGITERYDTQDELPDDLYKMLQKAFKMGSTMGCSGIKNKDDLDITKDGLVKRHMYSITGFAVVKETQLIRIRNPWGEKTEWNGPWGDGSEEWNSVDETTKTKLGVVNREDGEFWMSFEDFPTHWKNIGICNLTPDAMEEGHDPKLTWNVNSFNGQWIKNMSAGGCLTWNKETSFATNPQFKVNLTHGDDGDKNKTSCLVSLLQKYRRRHGKENLFLGFEMDLAKGRNRLKTNDVKTEDPVGGTDTYTDYRECSKHFKLTPGEYIVIPTTYGHDKEGEFVLRVFTEKKATVQATNEGKAIIKQQSKPKQPIEGLSDEKKEKFRPLFETVAGLSSDDEEAPAIDPFELKTIFDRIFKENNVRMAPSGGAASRPLRKQQENVLSTKYQVIAAFAPTPDGLGGTGRRPMLSGRPSDRRRRQFVDGLNCVGTGGTAFSISDELGTGGDVQGRAS</sequence>
<dbReference type="PROSITE" id="PS50203">
    <property type="entry name" value="CALPAIN_CAT"/>
    <property type="match status" value="1"/>
</dbReference>
<dbReference type="InterPro" id="IPR022682">
    <property type="entry name" value="Calpain_domain_III"/>
</dbReference>
<dbReference type="Gene3D" id="2.60.120.380">
    <property type="match status" value="1"/>
</dbReference>
<proteinExistence type="inferred from homology"/>
<dbReference type="FunFam" id="3.90.70.10:FF:000001">
    <property type="entry name" value="Calpain-1 catalytic subunit"/>
    <property type="match status" value="1"/>
</dbReference>
<evidence type="ECO:0000256" key="1">
    <source>
        <dbReference type="ARBA" id="ARBA00007623"/>
    </source>
</evidence>
<dbReference type="InterPro" id="IPR038765">
    <property type="entry name" value="Papain-like_cys_pep_sf"/>
</dbReference>
<dbReference type="InterPro" id="IPR022683">
    <property type="entry name" value="Calpain_III"/>
</dbReference>
<evidence type="ECO:0000256" key="6">
    <source>
        <dbReference type="PROSITE-ProRule" id="PRU00239"/>
    </source>
</evidence>
<dbReference type="EMBL" id="OV696687">
    <property type="protein sequence ID" value="CAH1253327.1"/>
    <property type="molecule type" value="Genomic_DNA"/>
</dbReference>
<evidence type="ECO:0000256" key="3">
    <source>
        <dbReference type="ARBA" id="ARBA00022801"/>
    </source>
</evidence>
<dbReference type="Pfam" id="PF00648">
    <property type="entry name" value="Peptidase_C2"/>
    <property type="match status" value="1"/>
</dbReference>
<evidence type="ECO:0000256" key="7">
    <source>
        <dbReference type="SAM" id="MobiDB-lite"/>
    </source>
</evidence>
<organism evidence="9 10">
    <name type="scientific">Branchiostoma lanceolatum</name>
    <name type="common">Common lancelet</name>
    <name type="synonym">Amphioxus lanceolatum</name>
    <dbReference type="NCBI Taxonomy" id="7740"/>
    <lineage>
        <taxon>Eukaryota</taxon>
        <taxon>Metazoa</taxon>
        <taxon>Chordata</taxon>
        <taxon>Cephalochordata</taxon>
        <taxon>Leptocardii</taxon>
        <taxon>Amphioxiformes</taxon>
        <taxon>Branchiostomatidae</taxon>
        <taxon>Branchiostoma</taxon>
    </lineage>
</organism>
<evidence type="ECO:0000313" key="10">
    <source>
        <dbReference type="Proteomes" id="UP000838412"/>
    </source>
</evidence>
<reference evidence="9" key="1">
    <citation type="submission" date="2022-01" db="EMBL/GenBank/DDBJ databases">
        <authorList>
            <person name="Braso-Vives M."/>
        </authorList>
    </citation>
    <scope>NUCLEOTIDE SEQUENCE</scope>
</reference>
<dbReference type="InterPro" id="IPR001300">
    <property type="entry name" value="Peptidase_C2_calpain_cat"/>
</dbReference>
<feature type="region of interest" description="Disordered" evidence="7">
    <location>
        <begin position="594"/>
        <end position="615"/>
    </location>
</feature>
<dbReference type="InterPro" id="IPR000169">
    <property type="entry name" value="Pept_cys_AS"/>
</dbReference>
<dbReference type="SUPFAM" id="SSF49758">
    <property type="entry name" value="Calpain large subunit, middle domain (domain III)"/>
    <property type="match status" value="1"/>
</dbReference>
<feature type="active site" evidence="5 6">
    <location>
        <position position="88"/>
    </location>
</feature>
<dbReference type="SMART" id="SM00230">
    <property type="entry name" value="CysPc"/>
    <property type="match status" value="1"/>
</dbReference>
<evidence type="ECO:0000256" key="2">
    <source>
        <dbReference type="ARBA" id="ARBA00022670"/>
    </source>
</evidence>
<dbReference type="GO" id="GO:0005737">
    <property type="term" value="C:cytoplasm"/>
    <property type="evidence" value="ECO:0007669"/>
    <property type="project" value="TreeGrafter"/>
</dbReference>
<dbReference type="GO" id="GO:0004198">
    <property type="term" value="F:calcium-dependent cysteine-type endopeptidase activity"/>
    <property type="evidence" value="ECO:0007669"/>
    <property type="project" value="InterPro"/>
</dbReference>
<protein>
    <submittedName>
        <fullName evidence="9">CAPN9 protein</fullName>
    </submittedName>
</protein>
<comment type="similarity">
    <text evidence="1">Belongs to the peptidase C2 family.</text>
</comment>
<keyword evidence="4 6" id="KW-0788">Thiol protease</keyword>
<dbReference type="PROSITE" id="PS00139">
    <property type="entry name" value="THIOL_PROTEASE_CYS"/>
    <property type="match status" value="1"/>
</dbReference>
<dbReference type="PANTHER" id="PTHR10183:SF427">
    <property type="entry name" value="CALPAIN-9-LIKE ISOFORM X1"/>
    <property type="match status" value="1"/>
</dbReference>
<dbReference type="CDD" id="cd00044">
    <property type="entry name" value="CysPc"/>
    <property type="match status" value="1"/>
</dbReference>
<dbReference type="SUPFAM" id="SSF54001">
    <property type="entry name" value="Cysteine proteinases"/>
    <property type="match status" value="1"/>
</dbReference>
<evidence type="ECO:0000313" key="9">
    <source>
        <dbReference type="EMBL" id="CAH1253327.1"/>
    </source>
</evidence>
<feature type="active site" evidence="5 6">
    <location>
        <position position="252"/>
    </location>
</feature>
<dbReference type="Proteomes" id="UP000838412">
    <property type="component" value="Chromosome 2"/>
</dbReference>
<name>A0A8K0EJF6_BRALA</name>
<dbReference type="PRINTS" id="PR00704">
    <property type="entry name" value="CALPAIN"/>
</dbReference>
<dbReference type="CDD" id="cd00214">
    <property type="entry name" value="Calpain_III"/>
    <property type="match status" value="1"/>
</dbReference>
<dbReference type="GO" id="GO:0006508">
    <property type="term" value="P:proteolysis"/>
    <property type="evidence" value="ECO:0007669"/>
    <property type="project" value="UniProtKB-KW"/>
</dbReference>